<dbReference type="EMBL" id="LK032928">
    <property type="protein sequence ID" value="CDY50637.1"/>
    <property type="molecule type" value="Genomic_DNA"/>
</dbReference>
<accession>A0A078IL49</accession>
<evidence type="ECO:0000313" key="1">
    <source>
        <dbReference type="EMBL" id="CDY50637.1"/>
    </source>
</evidence>
<dbReference type="AlphaFoldDB" id="A0A078IL49"/>
<dbReference type="PaxDb" id="3708-A0A078IL49"/>
<reference evidence="1 2" key="1">
    <citation type="journal article" date="2014" name="Science">
        <title>Plant genetics. Early allopolyploid evolution in the post-Neolithic Brassica napus oilseed genome.</title>
        <authorList>
            <person name="Chalhoub B."/>
            <person name="Denoeud F."/>
            <person name="Liu S."/>
            <person name="Parkin I.A."/>
            <person name="Tang H."/>
            <person name="Wang X."/>
            <person name="Chiquet J."/>
            <person name="Belcram H."/>
            <person name="Tong C."/>
            <person name="Samans B."/>
            <person name="Correa M."/>
            <person name="Da Silva C."/>
            <person name="Just J."/>
            <person name="Falentin C."/>
            <person name="Koh C.S."/>
            <person name="Le Clainche I."/>
            <person name="Bernard M."/>
            <person name="Bento P."/>
            <person name="Noel B."/>
            <person name="Labadie K."/>
            <person name="Alberti A."/>
            <person name="Charles M."/>
            <person name="Arnaud D."/>
            <person name="Guo H."/>
            <person name="Daviaud C."/>
            <person name="Alamery S."/>
            <person name="Jabbari K."/>
            <person name="Zhao M."/>
            <person name="Edger P.P."/>
            <person name="Chelaifa H."/>
            <person name="Tack D."/>
            <person name="Lassalle G."/>
            <person name="Mestiri I."/>
            <person name="Schnel N."/>
            <person name="Le Paslier M.C."/>
            <person name="Fan G."/>
            <person name="Renault V."/>
            <person name="Bayer P.E."/>
            <person name="Golicz A.A."/>
            <person name="Manoli S."/>
            <person name="Lee T.H."/>
            <person name="Thi V.H."/>
            <person name="Chalabi S."/>
            <person name="Hu Q."/>
            <person name="Fan C."/>
            <person name="Tollenaere R."/>
            <person name="Lu Y."/>
            <person name="Battail C."/>
            <person name="Shen J."/>
            <person name="Sidebottom C.H."/>
            <person name="Wang X."/>
            <person name="Canaguier A."/>
            <person name="Chauveau A."/>
            <person name="Berard A."/>
            <person name="Deniot G."/>
            <person name="Guan M."/>
            <person name="Liu Z."/>
            <person name="Sun F."/>
            <person name="Lim Y.P."/>
            <person name="Lyons E."/>
            <person name="Town C.D."/>
            <person name="Bancroft I."/>
            <person name="Wang X."/>
            <person name="Meng J."/>
            <person name="Ma J."/>
            <person name="Pires J.C."/>
            <person name="King G.J."/>
            <person name="Brunel D."/>
            <person name="Delourme R."/>
            <person name="Renard M."/>
            <person name="Aury J.M."/>
            <person name="Adams K.L."/>
            <person name="Batley J."/>
            <person name="Snowdon R.J."/>
            <person name="Tost J."/>
            <person name="Edwards D."/>
            <person name="Zhou Y."/>
            <person name="Hua W."/>
            <person name="Sharpe A.G."/>
            <person name="Paterson A.H."/>
            <person name="Guan C."/>
            <person name="Wincker P."/>
        </authorList>
    </citation>
    <scope>NUCLEOTIDE SEQUENCE [LARGE SCALE GENOMIC DNA]</scope>
    <source>
        <strain evidence="2">cv. Darmor-bzh</strain>
    </source>
</reference>
<gene>
    <name evidence="1" type="primary">BnaC06g24300D</name>
    <name evidence="1" type="ORF">GSBRNA2T00097191001</name>
</gene>
<dbReference type="Proteomes" id="UP000028999">
    <property type="component" value="Unassembled WGS sequence"/>
</dbReference>
<protein>
    <submittedName>
        <fullName evidence="1">BnaC06g24300D protein</fullName>
    </submittedName>
</protein>
<keyword evidence="2" id="KW-1185">Reference proteome</keyword>
<sequence length="25" mass="2887">MVGRELSFTILLLKILVGHKCLVFR</sequence>
<proteinExistence type="predicted"/>
<evidence type="ECO:0000313" key="2">
    <source>
        <dbReference type="Proteomes" id="UP000028999"/>
    </source>
</evidence>
<name>A0A078IL49_BRANA</name>
<organism evidence="1 2">
    <name type="scientific">Brassica napus</name>
    <name type="common">Rape</name>
    <dbReference type="NCBI Taxonomy" id="3708"/>
    <lineage>
        <taxon>Eukaryota</taxon>
        <taxon>Viridiplantae</taxon>
        <taxon>Streptophyta</taxon>
        <taxon>Embryophyta</taxon>
        <taxon>Tracheophyta</taxon>
        <taxon>Spermatophyta</taxon>
        <taxon>Magnoliopsida</taxon>
        <taxon>eudicotyledons</taxon>
        <taxon>Gunneridae</taxon>
        <taxon>Pentapetalae</taxon>
        <taxon>rosids</taxon>
        <taxon>malvids</taxon>
        <taxon>Brassicales</taxon>
        <taxon>Brassicaceae</taxon>
        <taxon>Brassiceae</taxon>
        <taxon>Brassica</taxon>
    </lineage>
</organism>
<dbReference type="Gramene" id="CDY50637">
    <property type="protein sequence ID" value="CDY50637"/>
    <property type="gene ID" value="GSBRNA2T00097191001"/>
</dbReference>